<keyword evidence="5 14" id="KW-0949">S-adenosyl-L-methionine</keyword>
<comment type="catalytic activity">
    <reaction evidence="11">
        <text>a cytidine in mRNA + S-adenosyl-L-methionine = a 5-methylcytidine in mRNA + S-adenosyl-L-homocysteine + H(+)</text>
        <dbReference type="Rhea" id="RHEA:61464"/>
        <dbReference type="Rhea" id="RHEA-COMP:15145"/>
        <dbReference type="Rhea" id="RHEA-COMP:15826"/>
        <dbReference type="ChEBI" id="CHEBI:15378"/>
        <dbReference type="ChEBI" id="CHEBI:57856"/>
        <dbReference type="ChEBI" id="CHEBI:59789"/>
        <dbReference type="ChEBI" id="CHEBI:74483"/>
        <dbReference type="ChEBI" id="CHEBI:82748"/>
    </reaction>
</comment>
<keyword evidence="18" id="KW-1185">Reference proteome</keyword>
<proteinExistence type="inferred from homology"/>
<sequence length="435" mass="50082">MMNYRSSHLIARRYQELYTKFHRGKKKPSMFNQFRNKGSPAEIAKDYFDLNYSKVFKAKWPGMRCAMLSRKKYCNILNSYADFEQYQDEIISSGAYDFISKLHENATEKNAELKNKINELEKEMSNESKQLPNEDRDEMTTSEVKSKSSQLEQNIDLLEELNSSLQTCSQLEKVCMGVHAYVYPKGDFTEFKGEIKNSLYLSFFLDASSILPVLALNPIPGDHILDLCAAPGGKFNIMVQSLGNSAHIVANDIDSKRGHRIKKVLKEYLPKTSSIHNHVKVVRFDGTQWLDQETEAYSKVLVDVPCTTDRISMYEPKIEYDNIFCNQRKRERGRLPEIQSNLLKNAILACQPGGTIVYSTCTASALQNEFVVQYTIQEMYENYQILCEVEDLSLLTRFLQDEFHFHDDQPIGTLVIPQLDANFGPTFICRLHRVT</sequence>
<evidence type="ECO:0000256" key="5">
    <source>
        <dbReference type="ARBA" id="ARBA00022691"/>
    </source>
</evidence>
<evidence type="ECO:0000259" key="16">
    <source>
        <dbReference type="PROSITE" id="PS51686"/>
    </source>
</evidence>
<dbReference type="InterPro" id="IPR001678">
    <property type="entry name" value="MeTrfase_RsmB-F_NOP2_dom"/>
</dbReference>
<feature type="domain" description="SAM-dependent MTase RsmB/NOP-type" evidence="16">
    <location>
        <begin position="130"/>
        <end position="434"/>
    </location>
</feature>
<dbReference type="InterPro" id="IPR029063">
    <property type="entry name" value="SAM-dependent_MTases_sf"/>
</dbReference>
<protein>
    <recommendedName>
        <fullName evidence="12">5-cytosine rRNA methyltransferase NSUN4</fullName>
    </recommendedName>
    <alternativeName>
        <fullName evidence="13">5-cytosine tRNA methyltransferase NSUN4</fullName>
    </alternativeName>
    <alternativeName>
        <fullName evidence="9">NOL1/NOP2/Sun domain family member 4</fullName>
    </alternativeName>
</protein>
<keyword evidence="8" id="KW-0496">Mitochondrion</keyword>
<feature type="region of interest" description="Disordered" evidence="15">
    <location>
        <begin position="122"/>
        <end position="148"/>
    </location>
</feature>
<reference evidence="17 18" key="1">
    <citation type="submission" date="2024-02" db="EMBL/GenBank/DDBJ databases">
        <authorList>
            <person name="Daric V."/>
            <person name="Darras S."/>
        </authorList>
    </citation>
    <scope>NUCLEOTIDE SEQUENCE [LARGE SCALE GENOMIC DNA]</scope>
</reference>
<dbReference type="InterPro" id="IPR023267">
    <property type="entry name" value="RCMT"/>
</dbReference>
<feature type="binding site" evidence="14">
    <location>
        <begin position="228"/>
        <end position="234"/>
    </location>
    <ligand>
        <name>S-adenosyl-L-methionine</name>
        <dbReference type="ChEBI" id="CHEBI:59789"/>
    </ligand>
</feature>
<gene>
    <name evidence="17" type="ORF">CVLEPA_LOCUS20197</name>
</gene>
<feature type="binding site" evidence="14">
    <location>
        <position position="303"/>
    </location>
    <ligand>
        <name>S-adenosyl-L-methionine</name>
        <dbReference type="ChEBI" id="CHEBI:59789"/>
    </ligand>
</feature>
<dbReference type="PRINTS" id="PR02008">
    <property type="entry name" value="RCMTFAMILY"/>
</dbReference>
<evidence type="ECO:0000256" key="11">
    <source>
        <dbReference type="ARBA" id="ARBA00049906"/>
    </source>
</evidence>
<evidence type="ECO:0000256" key="15">
    <source>
        <dbReference type="SAM" id="MobiDB-lite"/>
    </source>
</evidence>
<evidence type="ECO:0000313" key="17">
    <source>
        <dbReference type="EMBL" id="CAK8688170.1"/>
    </source>
</evidence>
<evidence type="ECO:0000256" key="9">
    <source>
        <dbReference type="ARBA" id="ARBA00042050"/>
    </source>
</evidence>
<dbReference type="PANTHER" id="PTHR22808:SF3">
    <property type="entry name" value="5-METHYLCYTOSINE RRNA METHYLTRANSFERASE NSUN4"/>
    <property type="match status" value="1"/>
</dbReference>
<dbReference type="PROSITE" id="PS51686">
    <property type="entry name" value="SAM_MT_RSMB_NOP"/>
    <property type="match status" value="1"/>
</dbReference>
<feature type="binding site" evidence="14">
    <location>
        <position position="252"/>
    </location>
    <ligand>
        <name>S-adenosyl-L-methionine</name>
        <dbReference type="ChEBI" id="CHEBI:59789"/>
    </ligand>
</feature>
<evidence type="ECO:0000256" key="7">
    <source>
        <dbReference type="ARBA" id="ARBA00022946"/>
    </source>
</evidence>
<name>A0ABP0GDC9_CLALP</name>
<feature type="active site" description="Nucleophile" evidence="14">
    <location>
        <position position="361"/>
    </location>
</feature>
<evidence type="ECO:0000256" key="12">
    <source>
        <dbReference type="ARBA" id="ARBA00050027"/>
    </source>
</evidence>
<dbReference type="Pfam" id="PF01189">
    <property type="entry name" value="Methyltr_RsmB-F"/>
    <property type="match status" value="1"/>
</dbReference>
<keyword evidence="7" id="KW-0809">Transit peptide</keyword>
<evidence type="ECO:0000313" key="18">
    <source>
        <dbReference type="Proteomes" id="UP001642483"/>
    </source>
</evidence>
<dbReference type="Gene3D" id="3.40.50.150">
    <property type="entry name" value="Vaccinia Virus protein VP39"/>
    <property type="match status" value="1"/>
</dbReference>
<evidence type="ECO:0000256" key="3">
    <source>
        <dbReference type="ARBA" id="ARBA00022603"/>
    </source>
</evidence>
<keyword evidence="6 14" id="KW-0694">RNA-binding</keyword>
<dbReference type="PANTHER" id="PTHR22808">
    <property type="entry name" value="NCL1 YEAST -RELATED NOL1/NOP2/FMU SUN DOMAIN-CONTAINING"/>
    <property type="match status" value="1"/>
</dbReference>
<keyword evidence="3 14" id="KW-0489">Methyltransferase</keyword>
<keyword evidence="4 14" id="KW-0808">Transferase</keyword>
<evidence type="ECO:0000256" key="13">
    <source>
        <dbReference type="ARBA" id="ARBA00050049"/>
    </source>
</evidence>
<evidence type="ECO:0000256" key="10">
    <source>
        <dbReference type="ARBA" id="ARBA00049302"/>
    </source>
</evidence>
<feature type="binding site" evidence="14">
    <location>
        <position position="285"/>
    </location>
    <ligand>
        <name>S-adenosyl-L-methionine</name>
        <dbReference type="ChEBI" id="CHEBI:59789"/>
    </ligand>
</feature>
<dbReference type="Proteomes" id="UP001642483">
    <property type="component" value="Unassembled WGS sequence"/>
</dbReference>
<keyword evidence="2" id="KW-0698">rRNA processing</keyword>
<evidence type="ECO:0000256" key="1">
    <source>
        <dbReference type="ARBA" id="ARBA00004173"/>
    </source>
</evidence>
<evidence type="ECO:0000256" key="4">
    <source>
        <dbReference type="ARBA" id="ARBA00022679"/>
    </source>
</evidence>
<comment type="catalytic activity">
    <reaction evidence="10">
        <text>a cytidine in rRNA + S-adenosyl-L-methionine = a 5-methylcytidine in rRNA + S-adenosyl-L-homocysteine + H(+)</text>
        <dbReference type="Rhea" id="RHEA:61484"/>
        <dbReference type="Rhea" id="RHEA-COMP:15836"/>
        <dbReference type="Rhea" id="RHEA-COMP:15837"/>
        <dbReference type="ChEBI" id="CHEBI:15378"/>
        <dbReference type="ChEBI" id="CHEBI:57856"/>
        <dbReference type="ChEBI" id="CHEBI:59789"/>
        <dbReference type="ChEBI" id="CHEBI:74483"/>
        <dbReference type="ChEBI" id="CHEBI:82748"/>
    </reaction>
</comment>
<evidence type="ECO:0000256" key="8">
    <source>
        <dbReference type="ARBA" id="ARBA00023128"/>
    </source>
</evidence>
<comment type="similarity">
    <text evidence="14">Belongs to the class I-like SAM-binding methyltransferase superfamily. RsmB/NOP family.</text>
</comment>
<comment type="caution">
    <text evidence="17">The sequence shown here is derived from an EMBL/GenBank/DDBJ whole genome shotgun (WGS) entry which is preliminary data.</text>
</comment>
<comment type="subcellular location">
    <subcellularLocation>
        <location evidence="1">Mitochondrion</location>
    </subcellularLocation>
</comment>
<evidence type="ECO:0000256" key="2">
    <source>
        <dbReference type="ARBA" id="ARBA00022552"/>
    </source>
</evidence>
<evidence type="ECO:0000256" key="14">
    <source>
        <dbReference type="PROSITE-ProRule" id="PRU01023"/>
    </source>
</evidence>
<accession>A0ABP0GDC9</accession>
<evidence type="ECO:0000256" key="6">
    <source>
        <dbReference type="ARBA" id="ARBA00022884"/>
    </source>
</evidence>
<dbReference type="SUPFAM" id="SSF53335">
    <property type="entry name" value="S-adenosyl-L-methionine-dependent methyltransferases"/>
    <property type="match status" value="1"/>
</dbReference>
<dbReference type="InterPro" id="IPR049560">
    <property type="entry name" value="MeTrfase_RsmB-F_NOP2_cat"/>
</dbReference>
<organism evidence="17 18">
    <name type="scientific">Clavelina lepadiformis</name>
    <name type="common">Light-bulb sea squirt</name>
    <name type="synonym">Ascidia lepadiformis</name>
    <dbReference type="NCBI Taxonomy" id="159417"/>
    <lineage>
        <taxon>Eukaryota</taxon>
        <taxon>Metazoa</taxon>
        <taxon>Chordata</taxon>
        <taxon>Tunicata</taxon>
        <taxon>Ascidiacea</taxon>
        <taxon>Aplousobranchia</taxon>
        <taxon>Clavelinidae</taxon>
        <taxon>Clavelina</taxon>
    </lineage>
</organism>
<dbReference type="EMBL" id="CAWYQH010000108">
    <property type="protein sequence ID" value="CAK8688170.1"/>
    <property type="molecule type" value="Genomic_DNA"/>
</dbReference>
<dbReference type="Gene3D" id="6.20.240.40">
    <property type="match status" value="1"/>
</dbReference>